<dbReference type="EMBL" id="LGIA01000180">
    <property type="protein sequence ID" value="KOH43737.1"/>
    <property type="molecule type" value="Genomic_DNA"/>
</dbReference>
<gene>
    <name evidence="1" type="ORF">NC99_35060</name>
</gene>
<sequence>MRPKTPDHEKLDEGVRVRLTALEKRLLLKRCKKEGYLNLSDFCRAKLVKRREIKKVEASKEFVLLVRKLDYELNKIGVNLNQVSKRINSNHIYHLTAADREIFRQILRELRNCFSVLQHYLDKIEDGPSQT</sequence>
<dbReference type="AlphaFoldDB" id="A0A0L8V6C7"/>
<keyword evidence="2" id="KW-1185">Reference proteome</keyword>
<evidence type="ECO:0008006" key="3">
    <source>
        <dbReference type="Google" id="ProtNLM"/>
    </source>
</evidence>
<dbReference type="STRING" id="1409788.NC99_35060"/>
<accession>A0A0L8V6C7</accession>
<protein>
    <recommendedName>
        <fullName evidence="3">Bacterial mobilisation domain-containing protein</fullName>
    </recommendedName>
</protein>
<dbReference type="RefSeq" id="WP_053185991.1">
    <property type="nucleotide sequence ID" value="NZ_LGIA01000180.1"/>
</dbReference>
<evidence type="ECO:0000313" key="2">
    <source>
        <dbReference type="Proteomes" id="UP000036958"/>
    </source>
</evidence>
<name>A0A0L8V6C7_9BACT</name>
<organism evidence="1 2">
    <name type="scientific">Sunxiuqinia dokdonensis</name>
    <dbReference type="NCBI Taxonomy" id="1409788"/>
    <lineage>
        <taxon>Bacteria</taxon>
        <taxon>Pseudomonadati</taxon>
        <taxon>Bacteroidota</taxon>
        <taxon>Bacteroidia</taxon>
        <taxon>Marinilabiliales</taxon>
        <taxon>Prolixibacteraceae</taxon>
        <taxon>Sunxiuqinia</taxon>
    </lineage>
</organism>
<dbReference type="InterPro" id="IPR053842">
    <property type="entry name" value="NikA-like"/>
</dbReference>
<proteinExistence type="predicted"/>
<reference evidence="2" key="1">
    <citation type="submission" date="2015-07" db="EMBL/GenBank/DDBJ databases">
        <title>Genome sequencing of Sunxiuqinia dokdonensis strain SK.</title>
        <authorList>
            <person name="Ahn S."/>
            <person name="Kim B.-C."/>
        </authorList>
    </citation>
    <scope>NUCLEOTIDE SEQUENCE [LARGE SCALE GENOMIC DNA]</scope>
    <source>
        <strain evidence="2">SK</strain>
    </source>
</reference>
<dbReference type="OrthoDB" id="1122671at2"/>
<dbReference type="Pfam" id="PF21983">
    <property type="entry name" value="NikA-like"/>
    <property type="match status" value="1"/>
</dbReference>
<dbReference type="Proteomes" id="UP000036958">
    <property type="component" value="Unassembled WGS sequence"/>
</dbReference>
<evidence type="ECO:0000313" key="1">
    <source>
        <dbReference type="EMBL" id="KOH43737.1"/>
    </source>
</evidence>
<comment type="caution">
    <text evidence="1">The sequence shown here is derived from an EMBL/GenBank/DDBJ whole genome shotgun (WGS) entry which is preliminary data.</text>
</comment>